<evidence type="ECO:0000313" key="3">
    <source>
        <dbReference type="Proteomes" id="UP000221653"/>
    </source>
</evidence>
<evidence type="ECO:0000313" key="2">
    <source>
        <dbReference type="EMBL" id="PFG27195.1"/>
    </source>
</evidence>
<comment type="caution">
    <text evidence="2">The sequence shown here is derived from an EMBL/GenBank/DDBJ whole genome shotgun (WGS) entry which is preliminary data.</text>
</comment>
<protein>
    <recommendedName>
        <fullName evidence="1">ESAT-6-like protein</fullName>
    </recommendedName>
</protein>
<dbReference type="InterPro" id="IPR036689">
    <property type="entry name" value="ESAT-6-like_sf"/>
</dbReference>
<dbReference type="Gene3D" id="1.10.287.1060">
    <property type="entry name" value="ESAT-6-like"/>
    <property type="match status" value="1"/>
</dbReference>
<gene>
    <name evidence="2" type="ORF">ATK06_0245</name>
</gene>
<dbReference type="AlphaFoldDB" id="A0A2A9DLZ2"/>
<dbReference type="STRING" id="1724.GCA_001044175_01519"/>
<sequence>MSLFKTEADVMVAAAGHVDSTADEVLSELGRLRGIVDGVRGSWVGAAQNSFDALMARWDESGRNLQGALTDISTNIRSNARHFEDAEAQNAQMFSNVGGTGLSL</sequence>
<organism evidence="2 3">
    <name type="scientific">Corynebacterium renale</name>
    <dbReference type="NCBI Taxonomy" id="1724"/>
    <lineage>
        <taxon>Bacteria</taxon>
        <taxon>Bacillati</taxon>
        <taxon>Actinomycetota</taxon>
        <taxon>Actinomycetes</taxon>
        <taxon>Mycobacteriales</taxon>
        <taxon>Corynebacteriaceae</taxon>
        <taxon>Corynebacterium</taxon>
    </lineage>
</organism>
<evidence type="ECO:0000256" key="1">
    <source>
        <dbReference type="RuleBase" id="RU362001"/>
    </source>
</evidence>
<dbReference type="EMBL" id="PDJF01000001">
    <property type="protein sequence ID" value="PFG27195.1"/>
    <property type="molecule type" value="Genomic_DNA"/>
</dbReference>
<dbReference type="OrthoDB" id="4554345at2"/>
<accession>A0A2A9DLZ2</accession>
<dbReference type="InterPro" id="IPR010310">
    <property type="entry name" value="T7SS_ESAT-6-like"/>
</dbReference>
<dbReference type="NCBIfam" id="TIGR03930">
    <property type="entry name" value="WXG100_ESAT6"/>
    <property type="match status" value="1"/>
</dbReference>
<dbReference type="Pfam" id="PF06013">
    <property type="entry name" value="WXG100"/>
    <property type="match status" value="1"/>
</dbReference>
<name>A0A2A9DLZ2_9CORY</name>
<proteinExistence type="inferred from homology"/>
<dbReference type="SUPFAM" id="SSF140453">
    <property type="entry name" value="EsxAB dimer-like"/>
    <property type="match status" value="1"/>
</dbReference>
<comment type="similarity">
    <text evidence="1">Belongs to the WXG100 family.</text>
</comment>
<reference evidence="2 3" key="1">
    <citation type="submission" date="2017-10" db="EMBL/GenBank/DDBJ databases">
        <title>Sequencing the genomes of 1000 actinobacteria strains.</title>
        <authorList>
            <person name="Klenk H.-P."/>
        </authorList>
    </citation>
    <scope>NUCLEOTIDE SEQUENCE [LARGE SCALE GENOMIC DNA]</scope>
    <source>
        <strain evidence="2 3">DSM 20688</strain>
    </source>
</reference>
<dbReference type="Proteomes" id="UP000221653">
    <property type="component" value="Unassembled WGS sequence"/>
</dbReference>
<dbReference type="RefSeq" id="WP_048379860.1">
    <property type="nucleotide sequence ID" value="NZ_LDYE01000006.1"/>
</dbReference>
<keyword evidence="3" id="KW-1185">Reference proteome</keyword>